<reference evidence="2 3" key="1">
    <citation type="submission" date="2020-04" db="EMBL/GenBank/DDBJ databases">
        <title>Sequencing and Assembly of C. fimi.</title>
        <authorList>
            <person name="Ramsey A.R."/>
        </authorList>
    </citation>
    <scope>NUCLEOTIDE SEQUENCE [LARGE SCALE GENOMIC DNA]</scope>
    <source>
        <strain evidence="2 3">SB</strain>
    </source>
</reference>
<evidence type="ECO:0000313" key="2">
    <source>
        <dbReference type="EMBL" id="NMR21084.1"/>
    </source>
</evidence>
<comment type="caution">
    <text evidence="2">The sequence shown here is derived from an EMBL/GenBank/DDBJ whole genome shotgun (WGS) entry which is preliminary data.</text>
</comment>
<dbReference type="GO" id="GO:0042781">
    <property type="term" value="F:3'-tRNA processing endoribonuclease activity"/>
    <property type="evidence" value="ECO:0007669"/>
    <property type="project" value="TreeGrafter"/>
</dbReference>
<name>A0A7Y0M046_CELFI</name>
<sequence length="262" mass="27255">MRLTVVGCAGSFPSAESAASSYLVEADDAAGRTWRVVLDLGNGALGPLQRYCDPAELDAVAVSHLHADHAADLVVLGVYRRYRPTGPCPPVRVLGPEGTTERVAQMAGSDPATDTSAQFAVGEWHEGVPVDIGPLRLEPVAMLHPVPAFGVRVTGPAEHEPGRRVTLAYTGDTDACAGLDALATGVDLLLAEAGFIEGRDDAARGIHLTGRRAGEAATTGGAARLVLTHLVPWNDPAVSMAEAREVYAGPIELAVPGAVYRL</sequence>
<dbReference type="InterPro" id="IPR001279">
    <property type="entry name" value="Metallo-B-lactamas"/>
</dbReference>
<dbReference type="PANTHER" id="PTHR46018">
    <property type="entry name" value="ZINC PHOSPHODIESTERASE ELAC PROTEIN 1"/>
    <property type="match status" value="1"/>
</dbReference>
<evidence type="ECO:0000259" key="1">
    <source>
        <dbReference type="Pfam" id="PF12706"/>
    </source>
</evidence>
<dbReference type="CDD" id="cd07716">
    <property type="entry name" value="RNaseZ_short-form-like_MBL-fold"/>
    <property type="match status" value="1"/>
</dbReference>
<dbReference type="InterPro" id="IPR036866">
    <property type="entry name" value="RibonucZ/Hydroxyglut_hydro"/>
</dbReference>
<dbReference type="Pfam" id="PF12706">
    <property type="entry name" value="Lactamase_B_2"/>
    <property type="match status" value="1"/>
</dbReference>
<dbReference type="SUPFAM" id="SSF56281">
    <property type="entry name" value="Metallo-hydrolase/oxidoreductase"/>
    <property type="match status" value="1"/>
</dbReference>
<dbReference type="Gene3D" id="3.60.15.10">
    <property type="entry name" value="Ribonuclease Z/Hydroxyacylglutathione hydrolase-like"/>
    <property type="match status" value="1"/>
</dbReference>
<accession>A0A7Y0M046</accession>
<keyword evidence="2" id="KW-0378">Hydrolase</keyword>
<keyword evidence="3" id="KW-1185">Reference proteome</keyword>
<evidence type="ECO:0000313" key="3">
    <source>
        <dbReference type="Proteomes" id="UP000562124"/>
    </source>
</evidence>
<dbReference type="EMBL" id="JABCJJ010000023">
    <property type="protein sequence ID" value="NMR21084.1"/>
    <property type="molecule type" value="Genomic_DNA"/>
</dbReference>
<organism evidence="2 3">
    <name type="scientific">Cellulomonas fimi</name>
    <dbReference type="NCBI Taxonomy" id="1708"/>
    <lineage>
        <taxon>Bacteria</taxon>
        <taxon>Bacillati</taxon>
        <taxon>Actinomycetota</taxon>
        <taxon>Actinomycetes</taxon>
        <taxon>Micrococcales</taxon>
        <taxon>Cellulomonadaceae</taxon>
        <taxon>Cellulomonas</taxon>
    </lineage>
</organism>
<feature type="domain" description="Metallo-beta-lactamase" evidence="1">
    <location>
        <begin position="35"/>
        <end position="229"/>
    </location>
</feature>
<gene>
    <name evidence="2" type="ORF">HIR71_12775</name>
</gene>
<protein>
    <submittedName>
        <fullName evidence="2">MBL fold metallo-hydrolase</fullName>
    </submittedName>
</protein>
<dbReference type="Proteomes" id="UP000562124">
    <property type="component" value="Unassembled WGS sequence"/>
</dbReference>
<dbReference type="RefSeq" id="WP_169325463.1">
    <property type="nucleotide sequence ID" value="NZ_JABCJJ010000023.1"/>
</dbReference>
<dbReference type="PANTHER" id="PTHR46018:SF4">
    <property type="entry name" value="METALLO-HYDROLASE YHFI-RELATED"/>
    <property type="match status" value="1"/>
</dbReference>
<proteinExistence type="predicted"/>
<dbReference type="AlphaFoldDB" id="A0A7Y0M046"/>